<accession>A0A382GTX0</accession>
<feature type="non-terminal residue" evidence="1">
    <location>
        <position position="25"/>
    </location>
</feature>
<reference evidence="1" key="1">
    <citation type="submission" date="2018-05" db="EMBL/GenBank/DDBJ databases">
        <authorList>
            <person name="Lanie J.A."/>
            <person name="Ng W.-L."/>
            <person name="Kazmierczak K.M."/>
            <person name="Andrzejewski T.M."/>
            <person name="Davidsen T.M."/>
            <person name="Wayne K.J."/>
            <person name="Tettelin H."/>
            <person name="Glass J.I."/>
            <person name="Rusch D."/>
            <person name="Podicherti R."/>
            <person name="Tsui H.-C.T."/>
            <person name="Winkler M.E."/>
        </authorList>
    </citation>
    <scope>NUCLEOTIDE SEQUENCE</scope>
</reference>
<evidence type="ECO:0000313" key="1">
    <source>
        <dbReference type="EMBL" id="SVB77993.1"/>
    </source>
</evidence>
<feature type="non-terminal residue" evidence="1">
    <location>
        <position position="1"/>
    </location>
</feature>
<name>A0A382GTX0_9ZZZZ</name>
<dbReference type="AlphaFoldDB" id="A0A382GTX0"/>
<dbReference type="EMBL" id="UINC01057144">
    <property type="protein sequence ID" value="SVB77993.1"/>
    <property type="molecule type" value="Genomic_DNA"/>
</dbReference>
<gene>
    <name evidence="1" type="ORF">METZ01_LOCUS230847</name>
</gene>
<organism evidence="1">
    <name type="scientific">marine metagenome</name>
    <dbReference type="NCBI Taxonomy" id="408172"/>
    <lineage>
        <taxon>unclassified sequences</taxon>
        <taxon>metagenomes</taxon>
        <taxon>ecological metagenomes</taxon>
    </lineage>
</organism>
<proteinExistence type="predicted"/>
<sequence>TTNLYLLKILNLMLKKYLAKHHTHN</sequence>
<protein>
    <submittedName>
        <fullName evidence="1">Uncharacterized protein</fullName>
    </submittedName>
</protein>